<dbReference type="RefSeq" id="WP_189972751.1">
    <property type="nucleotide sequence ID" value="NZ_BMVL01000013.1"/>
</dbReference>
<organism evidence="7 8">
    <name type="scientific">Streptomyces avidinii</name>
    <dbReference type="NCBI Taxonomy" id="1895"/>
    <lineage>
        <taxon>Bacteria</taxon>
        <taxon>Bacillati</taxon>
        <taxon>Actinomycetota</taxon>
        <taxon>Actinomycetes</taxon>
        <taxon>Kitasatosporales</taxon>
        <taxon>Streptomycetaceae</taxon>
        <taxon>Streptomyces</taxon>
    </lineage>
</organism>
<dbReference type="InterPro" id="IPR046373">
    <property type="entry name" value="Acyl-CoA_Oxase/DH_mid-dom_sf"/>
</dbReference>
<dbReference type="InterPro" id="IPR009100">
    <property type="entry name" value="AcylCoA_DH/oxidase_NM_dom_sf"/>
</dbReference>
<dbReference type="CDD" id="cd00567">
    <property type="entry name" value="ACAD"/>
    <property type="match status" value="1"/>
</dbReference>
<evidence type="ECO:0000256" key="4">
    <source>
        <dbReference type="ARBA" id="ARBA00022827"/>
    </source>
</evidence>
<dbReference type="Gene3D" id="1.10.540.10">
    <property type="entry name" value="Acyl-CoA dehydrogenase/oxidase, N-terminal domain"/>
    <property type="match status" value="1"/>
</dbReference>
<comment type="similarity">
    <text evidence="2">Belongs to the acyl-CoA dehydrogenase family.</text>
</comment>
<dbReference type="Pfam" id="PF00441">
    <property type="entry name" value="Acyl-CoA_dh_1"/>
    <property type="match status" value="1"/>
</dbReference>
<evidence type="ECO:0000256" key="1">
    <source>
        <dbReference type="ARBA" id="ARBA00001974"/>
    </source>
</evidence>
<name>A0ABS4L913_STRAV</name>
<sequence length="582" mass="60673">MTLVDPAGATSPAASPDPIDRLEALFGDAGAAGNPVGREAVLAADADGSMLAAGEDLLDAFGLNAHFVPEALGGRFAGPEELIGVMRAVYRRDPALGLGYGAGSFMAAVNVWTSGSAEQQSWLAGHLLSGGRVACGYHELAHGNDFARAELTALPGPDGQLLVNGRKEVVANLARAGAVVLFARTDAAAGSRSHSQLLLETARLASDTLTRLPRFATVGMRGVPLGGIEFTDCPVPADAVVGTPGHGLETAQRSFQLTRIALPGMTLGLLDTALRTALRGALGRRLYAGTAADLSLSRTVLAEAFADLLLADAFVTVAARAAHTAPGQSTVYASAVKLLVPALVMGAVSRLSELLGSQFYLRAAEQPLFQKLQRDVLPSAFGHASRVSCQAALLPQLPLTVRRTWSAEDGPALPPTTFRPGEPLPPLDFGALKVTAGGRDPLSRSLLQGAERPTGRGEDAELAARASQYATEIRALSAEAARLTPDQLGPAAPPHAFDLTTRWAGVLAAAACLGLWWERPGDGQGPGAEPAWVLAALHRLGVHTGRHHDPLPEPLSEFLYAELLRRHDAGLTFDHARRPTGA</sequence>
<evidence type="ECO:0000259" key="6">
    <source>
        <dbReference type="Pfam" id="PF00441"/>
    </source>
</evidence>
<keyword evidence="4" id="KW-0274">FAD</keyword>
<keyword evidence="8" id="KW-1185">Reference proteome</keyword>
<dbReference type="PANTHER" id="PTHR43884:SF12">
    <property type="entry name" value="ISOVALERYL-COA DEHYDROGENASE, MITOCHONDRIAL-RELATED"/>
    <property type="match status" value="1"/>
</dbReference>
<dbReference type="Gene3D" id="2.40.110.10">
    <property type="entry name" value="Butyryl-CoA Dehydrogenase, subunit A, domain 2"/>
    <property type="match status" value="1"/>
</dbReference>
<dbReference type="PANTHER" id="PTHR43884">
    <property type="entry name" value="ACYL-COA DEHYDROGENASE"/>
    <property type="match status" value="1"/>
</dbReference>
<protein>
    <submittedName>
        <fullName evidence="7">Alkylation response protein AidB-like acyl-CoA dehydrogenase</fullName>
    </submittedName>
</protein>
<proteinExistence type="inferred from homology"/>
<comment type="cofactor">
    <cofactor evidence="1">
        <name>FAD</name>
        <dbReference type="ChEBI" id="CHEBI:57692"/>
    </cofactor>
</comment>
<comment type="caution">
    <text evidence="7">The sequence shown here is derived from an EMBL/GenBank/DDBJ whole genome shotgun (WGS) entry which is preliminary data.</text>
</comment>
<dbReference type="EMBL" id="JAGGLQ010000008">
    <property type="protein sequence ID" value="MBP2038605.1"/>
    <property type="molecule type" value="Genomic_DNA"/>
</dbReference>
<evidence type="ECO:0000256" key="5">
    <source>
        <dbReference type="SAM" id="MobiDB-lite"/>
    </source>
</evidence>
<dbReference type="InterPro" id="IPR037069">
    <property type="entry name" value="AcylCoA_DH/ox_N_sf"/>
</dbReference>
<dbReference type="InterPro" id="IPR009075">
    <property type="entry name" value="AcylCo_DH/oxidase_C"/>
</dbReference>
<accession>A0ABS4L913</accession>
<gene>
    <name evidence="7" type="ORF">J2Z77_004416</name>
</gene>
<dbReference type="SUPFAM" id="SSF56645">
    <property type="entry name" value="Acyl-CoA dehydrogenase NM domain-like"/>
    <property type="match status" value="1"/>
</dbReference>
<dbReference type="SUPFAM" id="SSF47203">
    <property type="entry name" value="Acyl-CoA dehydrogenase C-terminal domain-like"/>
    <property type="match status" value="1"/>
</dbReference>
<reference evidence="7 8" key="1">
    <citation type="submission" date="2021-03" db="EMBL/GenBank/DDBJ databases">
        <title>Genomic Encyclopedia of Type Strains, Phase IV (KMG-IV): sequencing the most valuable type-strain genomes for metagenomic binning, comparative biology and taxonomic classification.</title>
        <authorList>
            <person name="Goeker M."/>
        </authorList>
    </citation>
    <scope>NUCLEOTIDE SEQUENCE [LARGE SCALE GENOMIC DNA]</scope>
    <source>
        <strain evidence="7 8">DSM 40526</strain>
    </source>
</reference>
<evidence type="ECO:0000313" key="8">
    <source>
        <dbReference type="Proteomes" id="UP001519310"/>
    </source>
</evidence>
<keyword evidence="3" id="KW-0285">Flavoprotein</keyword>
<evidence type="ECO:0000256" key="2">
    <source>
        <dbReference type="ARBA" id="ARBA00009347"/>
    </source>
</evidence>
<feature type="domain" description="Acyl-CoA dehydrogenase/oxidase C-terminal" evidence="6">
    <location>
        <begin position="245"/>
        <end position="377"/>
    </location>
</feature>
<evidence type="ECO:0000313" key="7">
    <source>
        <dbReference type="EMBL" id="MBP2038605.1"/>
    </source>
</evidence>
<dbReference type="Gene3D" id="1.20.140.10">
    <property type="entry name" value="Butyryl-CoA Dehydrogenase, subunit A, domain 3"/>
    <property type="match status" value="1"/>
</dbReference>
<feature type="region of interest" description="Disordered" evidence="5">
    <location>
        <begin position="440"/>
        <end position="459"/>
    </location>
</feature>
<dbReference type="Proteomes" id="UP001519310">
    <property type="component" value="Unassembled WGS sequence"/>
</dbReference>
<dbReference type="InterPro" id="IPR036250">
    <property type="entry name" value="AcylCo_DH-like_C"/>
</dbReference>
<evidence type="ECO:0000256" key="3">
    <source>
        <dbReference type="ARBA" id="ARBA00022630"/>
    </source>
</evidence>